<proteinExistence type="predicted"/>
<dbReference type="EMBL" id="JAOB01000047">
    <property type="protein sequence ID" value="EUA33167.1"/>
    <property type="molecule type" value="Genomic_DNA"/>
</dbReference>
<dbReference type="AlphaFoldDB" id="X8AMM8"/>
<name>X8AMM8_MYCXE</name>
<reference evidence="2" key="1">
    <citation type="submission" date="2014-01" db="EMBL/GenBank/DDBJ databases">
        <authorList>
            <person name="Brown-Elliot B."/>
            <person name="Wallace R."/>
            <person name="Lenaerts A."/>
            <person name="Ordway D."/>
            <person name="DeGroote M.A."/>
            <person name="Parker T."/>
            <person name="Sizemore C."/>
            <person name="Tallon L.J."/>
            <person name="Sadzewicz L.K."/>
            <person name="Sengamalay N."/>
            <person name="Fraser C.M."/>
            <person name="Hine E."/>
            <person name="Shefchek K.A."/>
            <person name="Das S.P."/>
            <person name="Tettelin H."/>
        </authorList>
    </citation>
    <scope>NUCLEOTIDE SEQUENCE [LARGE SCALE GENOMIC DNA]</scope>
    <source>
        <strain evidence="2">4042</strain>
    </source>
</reference>
<dbReference type="PATRIC" id="fig|1299334.3.peg.4958"/>
<organism evidence="2">
    <name type="scientific">Mycobacterium xenopi 4042</name>
    <dbReference type="NCBI Taxonomy" id="1299334"/>
    <lineage>
        <taxon>Bacteria</taxon>
        <taxon>Bacillati</taxon>
        <taxon>Actinomycetota</taxon>
        <taxon>Actinomycetes</taxon>
        <taxon>Mycobacteriales</taxon>
        <taxon>Mycobacteriaceae</taxon>
        <taxon>Mycobacterium</taxon>
    </lineage>
</organism>
<protein>
    <submittedName>
        <fullName evidence="2">Uncharacterized protein</fullName>
    </submittedName>
</protein>
<feature type="region of interest" description="Disordered" evidence="1">
    <location>
        <begin position="31"/>
        <end position="51"/>
    </location>
</feature>
<evidence type="ECO:0000256" key="1">
    <source>
        <dbReference type="SAM" id="MobiDB-lite"/>
    </source>
</evidence>
<evidence type="ECO:0000313" key="2">
    <source>
        <dbReference type="EMBL" id="EUA33167.1"/>
    </source>
</evidence>
<comment type="caution">
    <text evidence="2">The sequence shown here is derived from an EMBL/GenBank/DDBJ whole genome shotgun (WGS) entry which is preliminary data.</text>
</comment>
<accession>X8AMM8</accession>
<feature type="compositionally biased region" description="Basic residues" evidence="1">
    <location>
        <begin position="40"/>
        <end position="51"/>
    </location>
</feature>
<gene>
    <name evidence="2" type="ORF">I553_7575</name>
</gene>
<sequence>MLLLNSTYEPLTALPLRRAIIMLICGKADVVHDDPAGRSSTRRQGRSPRRR</sequence>